<feature type="transmembrane region" description="Helical" evidence="6">
    <location>
        <begin position="66"/>
        <end position="94"/>
    </location>
</feature>
<feature type="transmembrane region" description="Helical" evidence="6">
    <location>
        <begin position="106"/>
        <end position="127"/>
    </location>
</feature>
<keyword evidence="5 8" id="KW-0418">Kinase</keyword>
<dbReference type="PROSITE" id="PS50109">
    <property type="entry name" value="HIS_KIN"/>
    <property type="match status" value="1"/>
</dbReference>
<dbReference type="SMART" id="SM00388">
    <property type="entry name" value="HisKA"/>
    <property type="match status" value="1"/>
</dbReference>
<evidence type="ECO:0000256" key="4">
    <source>
        <dbReference type="ARBA" id="ARBA00022679"/>
    </source>
</evidence>
<reference evidence="8 9" key="1">
    <citation type="submission" date="2019-09" db="EMBL/GenBank/DDBJ databases">
        <authorList>
            <person name="Kevbrin V."/>
            <person name="Grouzdev D.S."/>
        </authorList>
    </citation>
    <scope>NUCLEOTIDE SEQUENCE [LARGE SCALE GENOMIC DNA]</scope>
    <source>
        <strain evidence="8 9">G-192</strain>
    </source>
</reference>
<evidence type="ECO:0000256" key="6">
    <source>
        <dbReference type="SAM" id="Phobius"/>
    </source>
</evidence>
<dbReference type="Pfam" id="PF02518">
    <property type="entry name" value="HATPase_c"/>
    <property type="match status" value="1"/>
</dbReference>
<comment type="caution">
    <text evidence="8">The sequence shown here is derived from an EMBL/GenBank/DDBJ whole genome shotgun (WGS) entry which is preliminary data.</text>
</comment>
<evidence type="ECO:0000256" key="5">
    <source>
        <dbReference type="ARBA" id="ARBA00022777"/>
    </source>
</evidence>
<dbReference type="SUPFAM" id="SSF47384">
    <property type="entry name" value="Homodimeric domain of signal transducing histidine kinase"/>
    <property type="match status" value="1"/>
</dbReference>
<dbReference type="SMART" id="SM00387">
    <property type="entry name" value="HATPase_c"/>
    <property type="match status" value="1"/>
</dbReference>
<dbReference type="PANTHER" id="PTHR43047">
    <property type="entry name" value="TWO-COMPONENT HISTIDINE PROTEIN KINASE"/>
    <property type="match status" value="1"/>
</dbReference>
<feature type="transmembrane region" description="Helical" evidence="6">
    <location>
        <begin position="36"/>
        <end position="54"/>
    </location>
</feature>
<feature type="transmembrane region" description="Helical" evidence="6">
    <location>
        <begin position="139"/>
        <end position="161"/>
    </location>
</feature>
<evidence type="ECO:0000313" key="8">
    <source>
        <dbReference type="EMBL" id="KAA5804657.1"/>
    </source>
</evidence>
<feature type="transmembrane region" description="Helical" evidence="6">
    <location>
        <begin position="12"/>
        <end position="29"/>
    </location>
</feature>
<keyword evidence="9" id="KW-1185">Reference proteome</keyword>
<dbReference type="GO" id="GO:0009927">
    <property type="term" value="F:histidine phosphotransfer kinase activity"/>
    <property type="evidence" value="ECO:0007669"/>
    <property type="project" value="TreeGrafter"/>
</dbReference>
<keyword evidence="6" id="KW-0812">Transmembrane</keyword>
<evidence type="ECO:0000256" key="3">
    <source>
        <dbReference type="ARBA" id="ARBA00022553"/>
    </source>
</evidence>
<dbReference type="InterPro" id="IPR004358">
    <property type="entry name" value="Sig_transdc_His_kin-like_C"/>
</dbReference>
<keyword evidence="6" id="KW-1133">Transmembrane helix</keyword>
<dbReference type="SUPFAM" id="SSF55874">
    <property type="entry name" value="ATPase domain of HSP90 chaperone/DNA topoisomerase II/histidine kinase"/>
    <property type="match status" value="1"/>
</dbReference>
<comment type="catalytic activity">
    <reaction evidence="1">
        <text>ATP + protein L-histidine = ADP + protein N-phospho-L-histidine.</text>
        <dbReference type="EC" id="2.7.13.3"/>
    </reaction>
</comment>
<dbReference type="GO" id="GO:0005886">
    <property type="term" value="C:plasma membrane"/>
    <property type="evidence" value="ECO:0007669"/>
    <property type="project" value="TreeGrafter"/>
</dbReference>
<gene>
    <name evidence="8" type="ORF">F1654_01225</name>
</gene>
<evidence type="ECO:0000256" key="2">
    <source>
        <dbReference type="ARBA" id="ARBA00012438"/>
    </source>
</evidence>
<evidence type="ECO:0000256" key="1">
    <source>
        <dbReference type="ARBA" id="ARBA00000085"/>
    </source>
</evidence>
<feature type="domain" description="Histidine kinase" evidence="7">
    <location>
        <begin position="315"/>
        <end position="534"/>
    </location>
</feature>
<accession>A0A5M6ZLV1</accession>
<dbReference type="Pfam" id="PF00512">
    <property type="entry name" value="HisKA"/>
    <property type="match status" value="1"/>
</dbReference>
<name>A0A5M6ZLV1_9PROT</name>
<keyword evidence="4" id="KW-0808">Transferase</keyword>
<dbReference type="CDD" id="cd16922">
    <property type="entry name" value="HATPase_EvgS-ArcB-TorS-like"/>
    <property type="match status" value="1"/>
</dbReference>
<dbReference type="PANTHER" id="PTHR43047:SF63">
    <property type="entry name" value="HISTIDINE KINASE"/>
    <property type="match status" value="1"/>
</dbReference>
<dbReference type="Proteomes" id="UP000325122">
    <property type="component" value="Unassembled WGS sequence"/>
</dbReference>
<dbReference type="InterPro" id="IPR005467">
    <property type="entry name" value="His_kinase_dom"/>
</dbReference>
<dbReference type="InterPro" id="IPR036097">
    <property type="entry name" value="HisK_dim/P_sf"/>
</dbReference>
<sequence length="571" mass="58781">MARWLDRAAGPAIHGAWLAACAAVIWMLAPLELAGWAFALAALAPGLIGLVLGARLDREGGRAVMALAWCLPGLSASMAFASALSPAALVFLAGPAALAASGSERAARLSAVLSACAFVMAAGFSLMGPPAGSQLPLGALSGFAVLAAFFALTGVTARARLLGRLKAARREAEALRPAADGFAHAPAPLLMLDEAGVITAASRAVRRAAPGAPRDLTGLPAEGLGFDGDQGVRLSAALHEARQGGGADGGRFSFTVRGPRGRESVLSARAVATPAGFVVSLDEPAGADAETTARLAAERDAAIAASRAKSEFLAAVSHELRTPLNAIIGFSDVMKQRLFGPLPARYAEYGDLIHESGRHLLELIGDVLDMSKIEADRYELVTEVFDVRDVADICAKMMRLRASEKGVTLHLDAGDAPIHVHADRKALRQVLLNLLSNAVKFTPDGGAVALMARRDGGDLLLAVGDSGVGISSEEIDRLGQPYAQSQSGRESAERSSGLGLVLVRQLAALHGGVMEIDSEPGEGTTVTVRLPVLVNEAGEPAGAVEPLEVHQRIRAAQAAGAELARTGEGAA</sequence>
<dbReference type="PROSITE" id="PS51257">
    <property type="entry name" value="PROKAR_LIPOPROTEIN"/>
    <property type="match status" value="1"/>
</dbReference>
<dbReference type="AlphaFoldDB" id="A0A5M6ZLV1"/>
<dbReference type="CDD" id="cd00082">
    <property type="entry name" value="HisKA"/>
    <property type="match status" value="1"/>
</dbReference>
<keyword evidence="3" id="KW-0597">Phosphoprotein</keyword>
<dbReference type="InterPro" id="IPR003594">
    <property type="entry name" value="HATPase_dom"/>
</dbReference>
<dbReference type="InterPro" id="IPR036890">
    <property type="entry name" value="HATPase_C_sf"/>
</dbReference>
<dbReference type="GO" id="GO:0000155">
    <property type="term" value="F:phosphorelay sensor kinase activity"/>
    <property type="evidence" value="ECO:0007669"/>
    <property type="project" value="InterPro"/>
</dbReference>
<evidence type="ECO:0000313" key="9">
    <source>
        <dbReference type="Proteomes" id="UP000325122"/>
    </source>
</evidence>
<dbReference type="InterPro" id="IPR003661">
    <property type="entry name" value="HisK_dim/P_dom"/>
</dbReference>
<organism evidence="8 9">
    <name type="scientific">Alkalicaulis satelles</name>
    <dbReference type="NCBI Taxonomy" id="2609175"/>
    <lineage>
        <taxon>Bacteria</taxon>
        <taxon>Pseudomonadati</taxon>
        <taxon>Pseudomonadota</taxon>
        <taxon>Alphaproteobacteria</taxon>
        <taxon>Maricaulales</taxon>
        <taxon>Maricaulaceae</taxon>
        <taxon>Alkalicaulis</taxon>
    </lineage>
</organism>
<proteinExistence type="predicted"/>
<protein>
    <recommendedName>
        <fullName evidence="2">histidine kinase</fullName>
        <ecNumber evidence="2">2.7.13.3</ecNumber>
    </recommendedName>
</protein>
<evidence type="ECO:0000259" key="7">
    <source>
        <dbReference type="PROSITE" id="PS50109"/>
    </source>
</evidence>
<keyword evidence="6" id="KW-0472">Membrane</keyword>
<dbReference type="EMBL" id="VWOJ01000001">
    <property type="protein sequence ID" value="KAA5804657.1"/>
    <property type="molecule type" value="Genomic_DNA"/>
</dbReference>
<dbReference type="EC" id="2.7.13.3" evidence="2"/>
<dbReference type="Gene3D" id="1.10.287.130">
    <property type="match status" value="1"/>
</dbReference>
<dbReference type="Gene3D" id="3.30.565.10">
    <property type="entry name" value="Histidine kinase-like ATPase, C-terminal domain"/>
    <property type="match status" value="1"/>
</dbReference>
<dbReference type="PRINTS" id="PR00344">
    <property type="entry name" value="BCTRLSENSOR"/>
</dbReference>